<dbReference type="AlphaFoldDB" id="A0A4D6N8T2"/>
<evidence type="ECO:0000313" key="3">
    <source>
        <dbReference type="Proteomes" id="UP000501690"/>
    </source>
</evidence>
<gene>
    <name evidence="2" type="ORF">DEO72_LG10g930</name>
</gene>
<keyword evidence="3" id="KW-1185">Reference proteome</keyword>
<name>A0A4D6N8T2_VIGUN</name>
<organism evidence="2 3">
    <name type="scientific">Vigna unguiculata</name>
    <name type="common">Cowpea</name>
    <dbReference type="NCBI Taxonomy" id="3917"/>
    <lineage>
        <taxon>Eukaryota</taxon>
        <taxon>Viridiplantae</taxon>
        <taxon>Streptophyta</taxon>
        <taxon>Embryophyta</taxon>
        <taxon>Tracheophyta</taxon>
        <taxon>Spermatophyta</taxon>
        <taxon>Magnoliopsida</taxon>
        <taxon>eudicotyledons</taxon>
        <taxon>Gunneridae</taxon>
        <taxon>Pentapetalae</taxon>
        <taxon>rosids</taxon>
        <taxon>fabids</taxon>
        <taxon>Fabales</taxon>
        <taxon>Fabaceae</taxon>
        <taxon>Papilionoideae</taxon>
        <taxon>50 kb inversion clade</taxon>
        <taxon>NPAAA clade</taxon>
        <taxon>indigoferoid/millettioid clade</taxon>
        <taxon>Phaseoleae</taxon>
        <taxon>Vigna</taxon>
    </lineage>
</organism>
<feature type="region of interest" description="Disordered" evidence="1">
    <location>
        <begin position="99"/>
        <end position="134"/>
    </location>
</feature>
<reference evidence="2 3" key="1">
    <citation type="submission" date="2019-04" db="EMBL/GenBank/DDBJ databases">
        <title>An improved genome assembly and genetic linkage map for asparagus bean, Vigna unguiculata ssp. sesquipedialis.</title>
        <authorList>
            <person name="Xia Q."/>
            <person name="Zhang R."/>
            <person name="Dong Y."/>
        </authorList>
    </citation>
    <scope>NUCLEOTIDE SEQUENCE [LARGE SCALE GENOMIC DNA]</scope>
    <source>
        <tissue evidence="2">Leaf</tissue>
    </source>
</reference>
<feature type="compositionally biased region" description="Basic and acidic residues" evidence="1">
    <location>
        <begin position="102"/>
        <end position="120"/>
    </location>
</feature>
<dbReference type="EMBL" id="CP039354">
    <property type="protein sequence ID" value="QCE09708.1"/>
    <property type="molecule type" value="Genomic_DNA"/>
</dbReference>
<dbReference type="Proteomes" id="UP000501690">
    <property type="component" value="Linkage Group LG10"/>
</dbReference>
<evidence type="ECO:0000256" key="1">
    <source>
        <dbReference type="SAM" id="MobiDB-lite"/>
    </source>
</evidence>
<protein>
    <submittedName>
        <fullName evidence="2">Uncharacterized protein</fullName>
    </submittedName>
</protein>
<proteinExistence type="predicted"/>
<accession>A0A4D6N8T2</accession>
<sequence length="134" mass="14956">MVRSSFPYLERAYKRLRHQLRNATIRGTVSETGRTARQSSARVLSSIIYKLAQIHFSTPWRIVARPDIFAQATLSRLGERCSPKRERVGAQGVSLQLQPGEEWARSGEEGSPKRACEKPLRGSVAISPKRGPVA</sequence>
<evidence type="ECO:0000313" key="2">
    <source>
        <dbReference type="EMBL" id="QCE09708.1"/>
    </source>
</evidence>